<dbReference type="AlphaFoldDB" id="A0A2N9LC85"/>
<dbReference type="InterPro" id="IPR009288">
    <property type="entry name" value="AIG2-like_dom"/>
</dbReference>
<dbReference type="EMBL" id="OKRB01000086">
    <property type="protein sequence ID" value="SPE20909.1"/>
    <property type="molecule type" value="Genomic_DNA"/>
</dbReference>
<evidence type="ECO:0000313" key="2">
    <source>
        <dbReference type="EMBL" id="SPE20909.1"/>
    </source>
</evidence>
<evidence type="ECO:0000313" key="3">
    <source>
        <dbReference type="Proteomes" id="UP000239735"/>
    </source>
</evidence>
<proteinExistence type="predicted"/>
<dbReference type="Gene3D" id="3.10.490.10">
    <property type="entry name" value="Gamma-glutamyl cyclotransferase-like"/>
    <property type="match status" value="1"/>
</dbReference>
<dbReference type="Proteomes" id="UP000239735">
    <property type="component" value="Unassembled WGS sequence"/>
</dbReference>
<feature type="domain" description="Gamma-glutamylcyclotransferase AIG2-like" evidence="1">
    <location>
        <begin position="24"/>
        <end position="149"/>
    </location>
</feature>
<dbReference type="SUPFAM" id="SSF110857">
    <property type="entry name" value="Gamma-glutamyl cyclotransferase-like"/>
    <property type="match status" value="1"/>
</dbReference>
<dbReference type="OrthoDB" id="8538589at2"/>
<dbReference type="InterPro" id="IPR013024">
    <property type="entry name" value="GGCT-like"/>
</dbReference>
<dbReference type="CDD" id="cd06661">
    <property type="entry name" value="GGCT_like"/>
    <property type="match status" value="1"/>
</dbReference>
<evidence type="ECO:0000259" key="1">
    <source>
        <dbReference type="Pfam" id="PF06094"/>
    </source>
</evidence>
<protein>
    <submittedName>
        <fullName evidence="2">AIG2 family protein</fullName>
    </submittedName>
</protein>
<organism evidence="2 3">
    <name type="scientific">Candidatus Sulfuritelmatomonas gaucii</name>
    <dbReference type="NCBI Taxonomy" id="2043161"/>
    <lineage>
        <taxon>Bacteria</taxon>
        <taxon>Pseudomonadati</taxon>
        <taxon>Acidobacteriota</taxon>
        <taxon>Terriglobia</taxon>
        <taxon>Terriglobales</taxon>
        <taxon>Acidobacteriaceae</taxon>
        <taxon>Candidatus Sulfuritelmatomonas</taxon>
    </lineage>
</organism>
<dbReference type="InterPro" id="IPR036568">
    <property type="entry name" value="GGCT-like_sf"/>
</dbReference>
<reference evidence="3" key="1">
    <citation type="submission" date="2018-02" db="EMBL/GenBank/DDBJ databases">
        <authorList>
            <person name="Hausmann B."/>
        </authorList>
    </citation>
    <scope>NUCLEOTIDE SEQUENCE [LARGE SCALE GENOMIC DNA]</scope>
    <source>
        <strain evidence="3">Peat soil MAG SbA5</strain>
    </source>
</reference>
<sequence>MDLDDIGGREATLVKHTAKMSEYLFAYGTLQPGRAPAGVAALAAKLRPVGEGFVRGALYDLGRYPGAVPDSRAKSRIAGTVMELPEDKNFLGLLDGYEGFDPKAHGSSEFVRERQMVELSDGRRLECWLYRYNGRIGAKKIIGDGHWRR</sequence>
<accession>A0A2N9LC85</accession>
<dbReference type="Pfam" id="PF06094">
    <property type="entry name" value="GGACT"/>
    <property type="match status" value="1"/>
</dbReference>
<gene>
    <name evidence="2" type="ORF">SBA5_30114</name>
</gene>
<name>A0A2N9LC85_9BACT</name>